<dbReference type="OrthoDB" id="1444143at2"/>
<evidence type="ECO:0000313" key="1">
    <source>
        <dbReference type="EMBL" id="SDH01248.1"/>
    </source>
</evidence>
<dbReference type="RefSeq" id="WP_092466606.1">
    <property type="nucleotide sequence ID" value="NZ_FNCZ01000001.1"/>
</dbReference>
<dbReference type="AlphaFoldDB" id="A0A1G7YXJ2"/>
<dbReference type="EMBL" id="FNCZ01000001">
    <property type="protein sequence ID" value="SDH01248.1"/>
    <property type="molecule type" value="Genomic_DNA"/>
</dbReference>
<evidence type="ECO:0000313" key="2">
    <source>
        <dbReference type="Proteomes" id="UP000199492"/>
    </source>
</evidence>
<keyword evidence="2" id="KW-1185">Reference proteome</keyword>
<reference evidence="2" key="1">
    <citation type="submission" date="2016-10" db="EMBL/GenBank/DDBJ databases">
        <authorList>
            <person name="Varghese N."/>
            <person name="Submissions S."/>
        </authorList>
    </citation>
    <scope>NUCLEOTIDE SEQUENCE [LARGE SCALE GENOMIC DNA]</scope>
    <source>
        <strain evidence="2">DSM 15363</strain>
    </source>
</reference>
<accession>A0A1G7YXJ2</accession>
<organism evidence="1 2">
    <name type="scientific">Winogradskyella thalassocola</name>
    <dbReference type="NCBI Taxonomy" id="262004"/>
    <lineage>
        <taxon>Bacteria</taxon>
        <taxon>Pseudomonadati</taxon>
        <taxon>Bacteroidota</taxon>
        <taxon>Flavobacteriia</taxon>
        <taxon>Flavobacteriales</taxon>
        <taxon>Flavobacteriaceae</taxon>
        <taxon>Winogradskyella</taxon>
    </lineage>
</organism>
<gene>
    <name evidence="1" type="ORF">SAMN04489796_1011165</name>
</gene>
<dbReference type="STRING" id="262004.SAMN04489796_1011165"/>
<sequence length="122" mass="14070">MFKTLFNIIIIVVGFVTSVHANDLQLFSSDIEQSASESSDEVYAFSPTHHQFIDVQKEQFSVVSNVKVEPSPSEEISVNNDGLFYRSNQLFTLQYAQFVRAERDSIIHIHLRAILFPFHSFW</sequence>
<proteinExistence type="predicted"/>
<protein>
    <submittedName>
        <fullName evidence="1">Uncharacterized protein</fullName>
    </submittedName>
</protein>
<name>A0A1G7YXJ2_9FLAO</name>
<dbReference type="Proteomes" id="UP000199492">
    <property type="component" value="Unassembled WGS sequence"/>
</dbReference>